<dbReference type="AlphaFoldDB" id="A0AAU9I7L2"/>
<dbReference type="PANTHER" id="PTHR12300">
    <property type="entry name" value="HVA22-LIKE PROTEINS"/>
    <property type="match status" value="1"/>
</dbReference>
<dbReference type="Pfam" id="PF03134">
    <property type="entry name" value="TB2_DP1_HVA22"/>
    <property type="match status" value="1"/>
</dbReference>
<name>A0AAU9I7L2_9CILI</name>
<keyword evidence="2" id="KW-1133">Transmembrane helix</keyword>
<dbReference type="GO" id="GO:0016020">
    <property type="term" value="C:membrane"/>
    <property type="evidence" value="ECO:0007669"/>
    <property type="project" value="UniProtKB-SubCell"/>
</dbReference>
<keyword evidence="4" id="KW-1185">Reference proteome</keyword>
<organism evidence="3 4">
    <name type="scientific">Blepharisma stoltei</name>
    <dbReference type="NCBI Taxonomy" id="1481888"/>
    <lineage>
        <taxon>Eukaryota</taxon>
        <taxon>Sar</taxon>
        <taxon>Alveolata</taxon>
        <taxon>Ciliophora</taxon>
        <taxon>Postciliodesmatophora</taxon>
        <taxon>Heterotrichea</taxon>
        <taxon>Heterotrichida</taxon>
        <taxon>Blepharismidae</taxon>
        <taxon>Blepharisma</taxon>
    </lineage>
</organism>
<gene>
    <name evidence="3" type="ORF">BSTOLATCC_MIC1131</name>
</gene>
<reference evidence="3" key="1">
    <citation type="submission" date="2021-09" db="EMBL/GenBank/DDBJ databases">
        <authorList>
            <consortium name="AG Swart"/>
            <person name="Singh M."/>
            <person name="Singh A."/>
            <person name="Seah K."/>
            <person name="Emmerich C."/>
        </authorList>
    </citation>
    <scope>NUCLEOTIDE SEQUENCE</scope>
    <source>
        <strain evidence="3">ATCC30299</strain>
    </source>
</reference>
<sequence length="159" mass="18161">MAQQSDYLDSLTSHFQTVPIVKQLSEKTGLPASYVAIGFIGLSFMLVLFGICSGLMVNIVGILYPAYVSFKAIESKETDDDKQWLTYWVIFAAYSFLDHFIDILFFWFPFYHTIKLIVLVYLFWPKTLGAIWVYNHIVGPFLKQHEQLIDSALGGDKSS</sequence>
<protein>
    <recommendedName>
        <fullName evidence="5">Receptor expression-enhancing protein</fullName>
    </recommendedName>
</protein>
<accession>A0AAU9I7L2</accession>
<evidence type="ECO:0000256" key="2">
    <source>
        <dbReference type="SAM" id="Phobius"/>
    </source>
</evidence>
<evidence type="ECO:0000313" key="4">
    <source>
        <dbReference type="Proteomes" id="UP001162131"/>
    </source>
</evidence>
<proteinExistence type="inferred from homology"/>
<keyword evidence="2" id="KW-0472">Membrane</keyword>
<evidence type="ECO:0000313" key="3">
    <source>
        <dbReference type="EMBL" id="CAG9310277.1"/>
    </source>
</evidence>
<evidence type="ECO:0000256" key="1">
    <source>
        <dbReference type="RuleBase" id="RU362006"/>
    </source>
</evidence>
<dbReference type="Proteomes" id="UP001162131">
    <property type="component" value="Unassembled WGS sequence"/>
</dbReference>
<feature type="transmembrane region" description="Helical" evidence="2">
    <location>
        <begin position="114"/>
        <end position="134"/>
    </location>
</feature>
<dbReference type="EMBL" id="CAJZBQ010000002">
    <property type="protein sequence ID" value="CAG9310277.1"/>
    <property type="molecule type" value="Genomic_DNA"/>
</dbReference>
<comment type="subcellular location">
    <subcellularLocation>
        <location evidence="1">Membrane</location>
        <topology evidence="1">Multi-pass membrane protein</topology>
    </subcellularLocation>
</comment>
<feature type="transmembrane region" description="Helical" evidence="2">
    <location>
        <begin position="34"/>
        <end position="64"/>
    </location>
</feature>
<keyword evidence="2" id="KW-0812">Transmembrane</keyword>
<dbReference type="InterPro" id="IPR004345">
    <property type="entry name" value="TB2_DP1_HVA22"/>
</dbReference>
<comment type="similarity">
    <text evidence="1">Belongs to the DP1 family.</text>
</comment>
<feature type="transmembrane region" description="Helical" evidence="2">
    <location>
        <begin position="85"/>
        <end position="108"/>
    </location>
</feature>
<comment type="caution">
    <text evidence="3">The sequence shown here is derived from an EMBL/GenBank/DDBJ whole genome shotgun (WGS) entry which is preliminary data.</text>
</comment>
<evidence type="ECO:0008006" key="5">
    <source>
        <dbReference type="Google" id="ProtNLM"/>
    </source>
</evidence>